<sequence>LKTALAPELITNKGLASDGEKKTGIRPRLPQPPPLALPAAVQAATKEETRQASAQARMHRLGTLSQKYTGHSPRYRLTYQRGGAARSQDVPLLGHSAALHLSGWPIPTKPLAGEGGSGRVGPEAPGPRRRGPHASCTAAEQAAKAWTMRK</sequence>
<evidence type="ECO:0000256" key="1">
    <source>
        <dbReference type="SAM" id="MobiDB-lite"/>
    </source>
</evidence>
<organism evidence="2 3">
    <name type="scientific">Macrostomum lignano</name>
    <dbReference type="NCBI Taxonomy" id="282301"/>
    <lineage>
        <taxon>Eukaryota</taxon>
        <taxon>Metazoa</taxon>
        <taxon>Spiralia</taxon>
        <taxon>Lophotrochozoa</taxon>
        <taxon>Platyhelminthes</taxon>
        <taxon>Rhabditophora</taxon>
        <taxon>Macrostomorpha</taxon>
        <taxon>Macrostomida</taxon>
        <taxon>Macrostomidae</taxon>
        <taxon>Macrostomum</taxon>
    </lineage>
</organism>
<dbReference type="Proteomes" id="UP000095280">
    <property type="component" value="Unplaced"/>
</dbReference>
<dbReference type="WBParaSite" id="maker-unitig_4267-snap-gene-0.3-mRNA-1">
    <property type="protein sequence ID" value="maker-unitig_4267-snap-gene-0.3-mRNA-1"/>
    <property type="gene ID" value="maker-unitig_4267-snap-gene-0.3"/>
</dbReference>
<dbReference type="AlphaFoldDB" id="A0A1I8FQJ3"/>
<feature type="region of interest" description="Disordered" evidence="1">
    <location>
        <begin position="103"/>
        <end position="150"/>
    </location>
</feature>
<evidence type="ECO:0000313" key="3">
    <source>
        <dbReference type="WBParaSite" id="maker-unitig_4267-snap-gene-0.3-mRNA-1"/>
    </source>
</evidence>
<accession>A0A1I8FQJ3</accession>
<feature type="region of interest" description="Disordered" evidence="1">
    <location>
        <begin position="12"/>
        <end position="34"/>
    </location>
</feature>
<name>A0A1I8FQJ3_9PLAT</name>
<reference evidence="3" key="1">
    <citation type="submission" date="2016-11" db="UniProtKB">
        <authorList>
            <consortium name="WormBaseParasite"/>
        </authorList>
    </citation>
    <scope>IDENTIFICATION</scope>
</reference>
<protein>
    <submittedName>
        <fullName evidence="3">Kinesin family member 24</fullName>
    </submittedName>
</protein>
<evidence type="ECO:0000313" key="2">
    <source>
        <dbReference type="Proteomes" id="UP000095280"/>
    </source>
</evidence>
<proteinExistence type="predicted"/>
<keyword evidence="2" id="KW-1185">Reference proteome</keyword>